<dbReference type="Gene3D" id="3.90.1210.10">
    <property type="entry name" value="Antifreeze-like/N-acetylneuraminic acid synthase C-terminal domain"/>
    <property type="match status" value="1"/>
</dbReference>
<organism evidence="3 4">
    <name type="scientific">Thiomonas arsenitoxydans (strain DSM 22701 / CIP 110005 / 3As)</name>
    <dbReference type="NCBI Taxonomy" id="426114"/>
    <lineage>
        <taxon>Bacteria</taxon>
        <taxon>Pseudomonadati</taxon>
        <taxon>Pseudomonadota</taxon>
        <taxon>Betaproteobacteria</taxon>
        <taxon>Burkholderiales</taxon>
        <taxon>Thiomonas</taxon>
    </lineage>
</organism>
<dbReference type="EMBL" id="CTRI01000029">
    <property type="protein sequence ID" value="CQR38390.1"/>
    <property type="molecule type" value="Genomic_DNA"/>
</dbReference>
<evidence type="ECO:0000256" key="1">
    <source>
        <dbReference type="SAM" id="MobiDB-lite"/>
    </source>
</evidence>
<dbReference type="InterPro" id="IPR006190">
    <property type="entry name" value="SAF_AFP_Neu5Ac"/>
</dbReference>
<sequence>MPGSHPEPRMKQPPDSLRSPLPEGVSVPSERPCGTDMPNNRVFLIAEAGVNHNGQLDLALQLVEAARAAGADAVKFQTFRAEDLALPGTATAAYQQGATGETDQFAMLRKLELSAEQHQIIATHCARVGIEFMSTPFSEDAVDLLVSLGVRRLKISSGEIVNRPLLAKAAATGLPLILSTGMATLEEVKQAVGWVRAAWALYGSPLCEDTPDPAAGPPQGGVRPLGGQRGQSTSVGASALTLLQCTSAYPAPDDALNLRVIATLRTETGLPTGYSDHSLGNAAALAAVALGACVIEKHITLDRNLPGPDHRASSEPAEFAALARDIRRIEAMLGDGIKAPRPDEIDVRAVARRSVVLSTALPAGAVLQREHLQLRRPASGIPAAELDVVIGQRLLADTPAGAVLQWENLKG</sequence>
<feature type="region of interest" description="Disordered" evidence="1">
    <location>
        <begin position="1"/>
        <end position="34"/>
    </location>
</feature>
<keyword evidence="3" id="KW-0808">Transferase</keyword>
<dbReference type="PANTHER" id="PTHR42966:SF1">
    <property type="entry name" value="SIALIC ACID SYNTHASE"/>
    <property type="match status" value="1"/>
</dbReference>
<dbReference type="PANTHER" id="PTHR42966">
    <property type="entry name" value="N-ACETYLNEURAMINATE SYNTHASE"/>
    <property type="match status" value="1"/>
</dbReference>
<dbReference type="Gene3D" id="3.20.20.70">
    <property type="entry name" value="Aldolase class I"/>
    <property type="match status" value="1"/>
</dbReference>
<dbReference type="SUPFAM" id="SSF51269">
    <property type="entry name" value="AFP III-like domain"/>
    <property type="match status" value="1"/>
</dbReference>
<name>A0ABM9T9Q5_THIA3</name>
<evidence type="ECO:0000313" key="3">
    <source>
        <dbReference type="EMBL" id="CQR38390.1"/>
    </source>
</evidence>
<reference evidence="3 4" key="1">
    <citation type="submission" date="2015-03" db="EMBL/GenBank/DDBJ databases">
        <authorList>
            <person name="Regsiter A."/>
            <person name="william w."/>
        </authorList>
    </citation>
    <scope>NUCLEOTIDE SEQUENCE [LARGE SCALE GENOMIC DNA]</scope>
    <source>
        <strain evidence="3 4">CB1</strain>
    </source>
</reference>
<dbReference type="InterPro" id="IPR057736">
    <property type="entry name" value="SAF_PseI/NeuA/NeuB"/>
</dbReference>
<dbReference type="InterPro" id="IPR013785">
    <property type="entry name" value="Aldolase_TIM"/>
</dbReference>
<dbReference type="SUPFAM" id="SSF51569">
    <property type="entry name" value="Aldolase"/>
    <property type="match status" value="1"/>
</dbReference>
<dbReference type="InterPro" id="IPR013132">
    <property type="entry name" value="PseI/NeuA/B-like_N"/>
</dbReference>
<dbReference type="InterPro" id="IPR013974">
    <property type="entry name" value="SAF"/>
</dbReference>
<evidence type="ECO:0000313" key="4">
    <source>
        <dbReference type="Proteomes" id="UP000078599"/>
    </source>
</evidence>
<feature type="domain" description="AFP-like" evidence="2">
    <location>
        <begin position="354"/>
        <end position="411"/>
    </location>
</feature>
<dbReference type="PROSITE" id="PS50844">
    <property type="entry name" value="AFP_LIKE"/>
    <property type="match status" value="1"/>
</dbReference>
<keyword evidence="4" id="KW-1185">Reference proteome</keyword>
<dbReference type="SMART" id="SM00858">
    <property type="entry name" value="SAF"/>
    <property type="match status" value="1"/>
</dbReference>
<evidence type="ECO:0000259" key="2">
    <source>
        <dbReference type="PROSITE" id="PS50844"/>
    </source>
</evidence>
<dbReference type="Proteomes" id="UP000078599">
    <property type="component" value="Unassembled WGS sequence"/>
</dbReference>
<dbReference type="Pfam" id="PF08666">
    <property type="entry name" value="SAF"/>
    <property type="match status" value="1"/>
</dbReference>
<proteinExistence type="predicted"/>
<dbReference type="InterPro" id="IPR051690">
    <property type="entry name" value="PseI-like"/>
</dbReference>
<dbReference type="GO" id="GO:0016740">
    <property type="term" value="F:transferase activity"/>
    <property type="evidence" value="ECO:0007669"/>
    <property type="project" value="UniProtKB-KW"/>
</dbReference>
<accession>A0ABM9T9Q5</accession>
<comment type="caution">
    <text evidence="3">The sequence shown here is derived from an EMBL/GenBank/DDBJ whole genome shotgun (WGS) entry which is preliminary data.</text>
</comment>
<protein>
    <submittedName>
        <fullName evidence="3">N,N'-diacetyllegionaminic acid synthase</fullName>
        <ecNumber evidence="3">2.5.1.101</ecNumber>
    </submittedName>
</protein>
<feature type="compositionally biased region" description="Basic and acidic residues" evidence="1">
    <location>
        <begin position="1"/>
        <end position="12"/>
    </location>
</feature>
<feature type="region of interest" description="Disordered" evidence="1">
    <location>
        <begin position="210"/>
        <end position="230"/>
    </location>
</feature>
<dbReference type="InterPro" id="IPR036732">
    <property type="entry name" value="AFP_Neu5c_C_sf"/>
</dbReference>
<gene>
    <name evidence="3" type="primary">neuB</name>
    <name evidence="3" type="ORF">THICB1_70419</name>
</gene>
<dbReference type="Pfam" id="PF03102">
    <property type="entry name" value="NeuB"/>
    <property type="match status" value="1"/>
</dbReference>
<dbReference type="CDD" id="cd11615">
    <property type="entry name" value="SAF_NeuB_like"/>
    <property type="match status" value="1"/>
</dbReference>
<dbReference type="EC" id="2.5.1.101" evidence="3"/>